<keyword evidence="5" id="KW-0573">Peptidoglycan synthesis</keyword>
<dbReference type="PANTHER" id="PTHR21581">
    <property type="entry name" value="D-ALANYL-D-ALANINE CARBOXYPEPTIDASE"/>
    <property type="match status" value="1"/>
</dbReference>
<comment type="caution">
    <text evidence="9">The sequence shown here is derived from an EMBL/GenBank/DDBJ whole genome shotgun (WGS) entry which is preliminary data.</text>
</comment>
<dbReference type="PRINTS" id="PR00725">
    <property type="entry name" value="DADACBPTASE1"/>
</dbReference>
<dbReference type="InterPro" id="IPR012338">
    <property type="entry name" value="Beta-lactam/transpept-like"/>
</dbReference>
<dbReference type="Proteomes" id="UP001454489">
    <property type="component" value="Unassembled WGS sequence"/>
</dbReference>
<keyword evidence="6" id="KW-0961">Cell wall biogenesis/degradation</keyword>
<evidence type="ECO:0000313" key="9">
    <source>
        <dbReference type="EMBL" id="MEQ2557633.1"/>
    </source>
</evidence>
<proteinExistence type="inferred from homology"/>
<dbReference type="RefSeq" id="WP_353530713.1">
    <property type="nucleotide sequence ID" value="NZ_JBBMEX010000006.1"/>
</dbReference>
<dbReference type="InterPro" id="IPR018044">
    <property type="entry name" value="Peptidase_S11"/>
</dbReference>
<keyword evidence="2" id="KW-0732">Signal</keyword>
<keyword evidence="9" id="KW-0645">Protease</keyword>
<dbReference type="EMBL" id="JBBMEX010000006">
    <property type="protein sequence ID" value="MEQ2557633.1"/>
    <property type="molecule type" value="Genomic_DNA"/>
</dbReference>
<name>A0ABV1HDQ0_9FIRM</name>
<keyword evidence="10" id="KW-1185">Reference proteome</keyword>
<evidence type="ECO:0000256" key="5">
    <source>
        <dbReference type="ARBA" id="ARBA00022984"/>
    </source>
</evidence>
<sequence length="329" mass="35721">MKCISKRKKAAALLGVFVIGLTGCTSKEVVLENAYDVCDTSAKYGITENGASQSAEFFARDLVVTEDENLGLEKTTERVAEAAGVFLTSKKEAVYKKNIFEKLYPASTTKILTAYVALKNGNLDDVVTVSANAANQASDSSVCELKEGDKITLRDLLYGLMLRSGNDAAVAIAEHISGSSEEFVVLMNAEAKALGATGSHFVTPNGLHDEEHYSTVYDMYLFMNAAVKNETFLEIIKSSRYTANYTDAAGNPVTKEWDSTNKYLMGTEPMPEGVTVIGGKTGTTGEAKYCLVQYNENTAKEPVISIVLKADSRDNMYLLMSEMLKNFAN</sequence>
<dbReference type="InterPro" id="IPR001967">
    <property type="entry name" value="Peptidase_S11_N"/>
</dbReference>
<keyword evidence="3" id="KW-0378">Hydrolase</keyword>
<evidence type="ECO:0000256" key="7">
    <source>
        <dbReference type="RuleBase" id="RU004016"/>
    </source>
</evidence>
<dbReference type="PROSITE" id="PS51257">
    <property type="entry name" value="PROKAR_LIPOPROTEIN"/>
    <property type="match status" value="1"/>
</dbReference>
<evidence type="ECO:0000259" key="8">
    <source>
        <dbReference type="Pfam" id="PF00768"/>
    </source>
</evidence>
<dbReference type="Pfam" id="PF00768">
    <property type="entry name" value="Peptidase_S11"/>
    <property type="match status" value="1"/>
</dbReference>
<evidence type="ECO:0000256" key="6">
    <source>
        <dbReference type="ARBA" id="ARBA00023316"/>
    </source>
</evidence>
<evidence type="ECO:0000256" key="1">
    <source>
        <dbReference type="ARBA" id="ARBA00007164"/>
    </source>
</evidence>
<accession>A0ABV1HDQ0</accession>
<dbReference type="Gene3D" id="3.40.710.10">
    <property type="entry name" value="DD-peptidase/beta-lactamase superfamily"/>
    <property type="match status" value="1"/>
</dbReference>
<protein>
    <submittedName>
        <fullName evidence="9">D-alanyl-D-alanine carboxypeptidase</fullName>
    </submittedName>
</protein>
<keyword evidence="9" id="KW-0121">Carboxypeptidase</keyword>
<dbReference type="PANTHER" id="PTHR21581:SF33">
    <property type="entry name" value="D-ALANYL-D-ALANINE CARBOXYPEPTIDASE DACB"/>
    <property type="match status" value="1"/>
</dbReference>
<gene>
    <name evidence="9" type="ORF">WMO43_07100</name>
</gene>
<feature type="domain" description="Peptidase S11 D-alanyl-D-alanine carboxypeptidase A N-terminal" evidence="8">
    <location>
        <begin position="93"/>
        <end position="311"/>
    </location>
</feature>
<keyword evidence="4" id="KW-0133">Cell shape</keyword>
<dbReference type="SUPFAM" id="SSF56601">
    <property type="entry name" value="beta-lactamase/transpeptidase-like"/>
    <property type="match status" value="1"/>
</dbReference>
<evidence type="ECO:0000313" key="10">
    <source>
        <dbReference type="Proteomes" id="UP001454489"/>
    </source>
</evidence>
<comment type="similarity">
    <text evidence="1 7">Belongs to the peptidase S11 family.</text>
</comment>
<evidence type="ECO:0000256" key="3">
    <source>
        <dbReference type="ARBA" id="ARBA00022801"/>
    </source>
</evidence>
<reference evidence="9 10" key="1">
    <citation type="submission" date="2024-03" db="EMBL/GenBank/DDBJ databases">
        <title>Human intestinal bacterial collection.</title>
        <authorList>
            <person name="Pauvert C."/>
            <person name="Hitch T.C.A."/>
            <person name="Clavel T."/>
        </authorList>
    </citation>
    <scope>NUCLEOTIDE SEQUENCE [LARGE SCALE GENOMIC DNA]</scope>
    <source>
        <strain evidence="9 10">CLA-AA-H185</strain>
    </source>
</reference>
<evidence type="ECO:0000256" key="2">
    <source>
        <dbReference type="ARBA" id="ARBA00022729"/>
    </source>
</evidence>
<dbReference type="GO" id="GO:0004180">
    <property type="term" value="F:carboxypeptidase activity"/>
    <property type="evidence" value="ECO:0007669"/>
    <property type="project" value="UniProtKB-KW"/>
</dbReference>
<organism evidence="9 10">
    <name type="scientific">Maccoyibacter intestinihominis</name>
    <dbReference type="NCBI Taxonomy" id="3133499"/>
    <lineage>
        <taxon>Bacteria</taxon>
        <taxon>Bacillati</taxon>
        <taxon>Bacillota</taxon>
        <taxon>Clostridia</taxon>
        <taxon>Lachnospirales</taxon>
        <taxon>Lachnospiraceae</taxon>
        <taxon>Maccoyibacter</taxon>
    </lineage>
</organism>
<evidence type="ECO:0000256" key="4">
    <source>
        <dbReference type="ARBA" id="ARBA00022960"/>
    </source>
</evidence>